<dbReference type="AlphaFoldDB" id="A0A8H4GPW3"/>
<proteinExistence type="predicted"/>
<dbReference type="EMBL" id="JAAAPX010000281">
    <property type="protein sequence ID" value="KAF4226115.1"/>
    <property type="molecule type" value="Genomic_DNA"/>
</dbReference>
<reference evidence="2" key="2">
    <citation type="submission" date="2020-04" db="EMBL/GenBank/DDBJ databases">
        <authorList>
            <person name="Santos R.A.C."/>
            <person name="Steenwyk J.L."/>
            <person name="Rivero-Menendez O."/>
            <person name="Mead M.E."/>
            <person name="Silva L.P."/>
            <person name="Bastos R.W."/>
            <person name="Alastruey-Izquierdo A."/>
            <person name="Goldman G.H."/>
            <person name="Rokas A."/>
        </authorList>
    </citation>
    <scope>NUCLEOTIDE SEQUENCE</scope>
    <source>
        <strain evidence="2">CNM-CM6805</strain>
    </source>
</reference>
<comment type="caution">
    <text evidence="2">The sequence shown here is derived from an EMBL/GenBank/DDBJ whole genome shotgun (WGS) entry which is preliminary data.</text>
</comment>
<evidence type="ECO:0000256" key="1">
    <source>
        <dbReference type="SAM" id="MobiDB-lite"/>
    </source>
</evidence>
<name>A0A8H4GPW3_9EURO</name>
<protein>
    <submittedName>
        <fullName evidence="2">Uncharacterized protein</fullName>
    </submittedName>
</protein>
<organism evidence="2 3">
    <name type="scientific">Aspergillus fumigatiaffinis</name>
    <dbReference type="NCBI Taxonomy" id="340414"/>
    <lineage>
        <taxon>Eukaryota</taxon>
        <taxon>Fungi</taxon>
        <taxon>Dikarya</taxon>
        <taxon>Ascomycota</taxon>
        <taxon>Pezizomycotina</taxon>
        <taxon>Eurotiomycetes</taxon>
        <taxon>Eurotiomycetidae</taxon>
        <taxon>Eurotiales</taxon>
        <taxon>Aspergillaceae</taxon>
        <taxon>Aspergillus</taxon>
        <taxon>Aspergillus subgen. Fumigati</taxon>
    </lineage>
</organism>
<feature type="region of interest" description="Disordered" evidence="1">
    <location>
        <begin position="60"/>
        <end position="83"/>
    </location>
</feature>
<dbReference type="Proteomes" id="UP000653565">
    <property type="component" value="Unassembled WGS sequence"/>
</dbReference>
<feature type="compositionally biased region" description="Acidic residues" evidence="1">
    <location>
        <begin position="70"/>
        <end position="83"/>
    </location>
</feature>
<evidence type="ECO:0000313" key="3">
    <source>
        <dbReference type="Proteomes" id="UP000653565"/>
    </source>
</evidence>
<keyword evidence="3" id="KW-1185">Reference proteome</keyword>
<evidence type="ECO:0000313" key="2">
    <source>
        <dbReference type="EMBL" id="KAF4226115.1"/>
    </source>
</evidence>
<accession>A0A8H4GPW3</accession>
<feature type="compositionally biased region" description="Basic and acidic residues" evidence="1">
    <location>
        <begin position="60"/>
        <end position="69"/>
    </location>
</feature>
<gene>
    <name evidence="2" type="ORF">CNMCM6805_005161</name>
</gene>
<reference evidence="2" key="1">
    <citation type="journal article" date="2020" name="bioRxiv">
        <title>Genomic and phenotypic heterogeneity of clinical isolates of the human pathogens Aspergillus fumigatus, Aspergillus lentulus and Aspergillus fumigatiaffinis.</title>
        <authorList>
            <person name="dos Santos R.A.C."/>
            <person name="Steenwyk J.L."/>
            <person name="Rivero-Menendez O."/>
            <person name="Mead M.E."/>
            <person name="Silva L.P."/>
            <person name="Bastos R.W."/>
            <person name="Alastruey-Izquierdo A."/>
            <person name="Goldman G.H."/>
            <person name="Rokas A."/>
        </authorList>
    </citation>
    <scope>NUCLEOTIDE SEQUENCE</scope>
    <source>
        <strain evidence="2">CNM-CM6805</strain>
    </source>
</reference>
<sequence length="167" mass="19599">MLSSGAESDVTETWWSFACQFGYNTDLDGEYNTTSHIHPASHLPLFSYVLKPSRKSDQKARFQTRMERAEFEDDESTDGDSEYNELDDFEEKYWWEEDESEDLDCERDVEEHEYTTFGDTARTVKIQLFLTNEEDEEMDKSRWMTNFVAQCTCDSVVVATTLAQYIH</sequence>